<evidence type="ECO:0000256" key="7">
    <source>
        <dbReference type="SAM" id="SignalP"/>
    </source>
</evidence>
<evidence type="ECO:0000256" key="4">
    <source>
        <dbReference type="ARBA" id="ARBA00023136"/>
    </source>
</evidence>
<accession>A0ABX1U4E4</accession>
<reference evidence="8 9" key="1">
    <citation type="submission" date="2019-03" db="EMBL/GenBank/DDBJ databases">
        <title>Metabolic reconstructions from genomes of highly enriched 'Candidatus Accumulibacter' and 'Candidatus Competibacter' bioreactor populations.</title>
        <authorList>
            <person name="Annavajhala M.K."/>
            <person name="Welles L."/>
            <person name="Abbas B."/>
            <person name="Sorokin D."/>
            <person name="Park H."/>
            <person name="Van Loosdrecht M."/>
            <person name="Chandran K."/>
        </authorList>
    </citation>
    <scope>NUCLEOTIDE SEQUENCE [LARGE SCALE GENOMIC DNA]</scope>
    <source>
        <strain evidence="8 9">SBR_S</strain>
    </source>
</reference>
<proteinExistence type="predicted"/>
<keyword evidence="7" id="KW-0732">Signal</keyword>
<feature type="region of interest" description="Disordered" evidence="5">
    <location>
        <begin position="488"/>
        <end position="542"/>
    </location>
</feature>
<feature type="compositionally biased region" description="Polar residues" evidence="5">
    <location>
        <begin position="409"/>
        <end position="430"/>
    </location>
</feature>
<feature type="compositionally biased region" description="Polar residues" evidence="5">
    <location>
        <begin position="506"/>
        <end position="519"/>
    </location>
</feature>
<feature type="transmembrane region" description="Helical" evidence="6">
    <location>
        <begin position="215"/>
        <end position="236"/>
    </location>
</feature>
<organism evidence="8 9">
    <name type="scientific">Candidatus Accumulibacter phosphatis</name>
    <dbReference type="NCBI Taxonomy" id="327160"/>
    <lineage>
        <taxon>Bacteria</taxon>
        <taxon>Pseudomonadati</taxon>
        <taxon>Pseudomonadota</taxon>
        <taxon>Betaproteobacteria</taxon>
        <taxon>Candidatus Accumulibacter</taxon>
    </lineage>
</organism>
<evidence type="ECO:0000256" key="5">
    <source>
        <dbReference type="SAM" id="MobiDB-lite"/>
    </source>
</evidence>
<comment type="caution">
    <text evidence="8">The sequence shown here is derived from an EMBL/GenBank/DDBJ whole genome shotgun (WGS) entry which is preliminary data.</text>
</comment>
<evidence type="ECO:0000256" key="3">
    <source>
        <dbReference type="ARBA" id="ARBA00022989"/>
    </source>
</evidence>
<keyword evidence="2 6" id="KW-0812">Transmembrane</keyword>
<dbReference type="InterPro" id="IPR014150">
    <property type="entry name" value="Conjugal_tfr_TrbL"/>
</dbReference>
<feature type="compositionally biased region" description="Polar residues" evidence="5">
    <location>
        <begin position="489"/>
        <end position="498"/>
    </location>
</feature>
<feature type="signal peptide" evidence="7">
    <location>
        <begin position="1"/>
        <end position="28"/>
    </location>
</feature>
<sequence length="542" mass="54468">MRRTPALLGATTGALLLWLLLFSVEAQAAIDSSDVLDNVLARYSAAASMWAATITARASWLFWTLALISMVWTFGMLALRKADIGEFYAEFARFTIFTGFFWWLLTNGPTFATDIMNSLRTIGGTASGTGPALSPSGIVDIGFTIFYQVLDRSSGWSPVDSAAGILISAAILIILALIGVNMLLLLVSGWVLAYAGVFFLGFGGSRWTSDMAIHYYKTVLGIAAQLLTMVLLVGIGKSFVDQYYASMSAGLSLKELGVMLIVAVVLLALVNKLPALIGGLAMHGGTHALGGGFGTGAAMGAAAMAGAAVATGGAAIAAGAANAAGGVQALMTAASKASQNVAGGTDIVSRMTGGMADAVGGGGASGSAAGLGSPLASAMDGPAMSASPSSGATSGGSRASSSSKGNPAKGSTTGNSNAKSAGLTPGQQPQGGEKSALGTVGRVATDAAANLVKGTWDVAKERANAGAEAAQERLSQTIGGKVAAAIKAQGTTATSSEQLKPEPTFDGNSLSGASDTSVDADSEVSAFRDRDSHSQSRKGRYT</sequence>
<evidence type="ECO:0000256" key="6">
    <source>
        <dbReference type="SAM" id="Phobius"/>
    </source>
</evidence>
<evidence type="ECO:0000313" key="9">
    <source>
        <dbReference type="Proteomes" id="UP000749010"/>
    </source>
</evidence>
<dbReference type="NCBIfam" id="TIGR02783">
    <property type="entry name" value="TrbL_P"/>
    <property type="match status" value="1"/>
</dbReference>
<feature type="region of interest" description="Disordered" evidence="5">
    <location>
        <begin position="379"/>
        <end position="436"/>
    </location>
</feature>
<evidence type="ECO:0000256" key="2">
    <source>
        <dbReference type="ARBA" id="ARBA00022692"/>
    </source>
</evidence>
<protein>
    <submittedName>
        <fullName evidence="8">P-type conjugative transfer protein TrbL</fullName>
    </submittedName>
</protein>
<feature type="transmembrane region" description="Helical" evidence="6">
    <location>
        <begin position="256"/>
        <end position="273"/>
    </location>
</feature>
<name>A0ABX1U4E4_9PROT</name>
<feature type="transmembrane region" description="Helical" evidence="6">
    <location>
        <begin position="162"/>
        <end position="178"/>
    </location>
</feature>
<feature type="transmembrane region" description="Helical" evidence="6">
    <location>
        <begin position="60"/>
        <end position="79"/>
    </location>
</feature>
<feature type="transmembrane region" description="Helical" evidence="6">
    <location>
        <begin position="91"/>
        <end position="112"/>
    </location>
</feature>
<feature type="compositionally biased region" description="Low complexity" evidence="5">
    <location>
        <begin position="379"/>
        <end position="403"/>
    </location>
</feature>
<evidence type="ECO:0000313" key="8">
    <source>
        <dbReference type="EMBL" id="NMQ30019.1"/>
    </source>
</evidence>
<keyword evidence="3 6" id="KW-1133">Transmembrane helix</keyword>
<dbReference type="EMBL" id="SPMY01000092">
    <property type="protein sequence ID" value="NMQ30019.1"/>
    <property type="molecule type" value="Genomic_DNA"/>
</dbReference>
<keyword evidence="9" id="KW-1185">Reference proteome</keyword>
<gene>
    <name evidence="8" type="primary">trbL</name>
    <name evidence="8" type="ORF">E4Q23_21025</name>
</gene>
<dbReference type="InterPro" id="IPR007688">
    <property type="entry name" value="Conjugal_tfr_TrbL/VirB6"/>
</dbReference>
<keyword evidence="4 6" id="KW-0472">Membrane</keyword>
<dbReference type="Proteomes" id="UP000749010">
    <property type="component" value="Unassembled WGS sequence"/>
</dbReference>
<dbReference type="Pfam" id="PF04610">
    <property type="entry name" value="TrbL"/>
    <property type="match status" value="1"/>
</dbReference>
<feature type="chain" id="PRO_5045618227" evidence="7">
    <location>
        <begin position="29"/>
        <end position="542"/>
    </location>
</feature>
<comment type="subcellular location">
    <subcellularLocation>
        <location evidence="1">Membrane</location>
        <topology evidence="1">Multi-pass membrane protein</topology>
    </subcellularLocation>
</comment>
<dbReference type="RefSeq" id="WP_169068468.1">
    <property type="nucleotide sequence ID" value="NZ_SPMY01000092.1"/>
</dbReference>
<evidence type="ECO:0000256" key="1">
    <source>
        <dbReference type="ARBA" id="ARBA00004141"/>
    </source>
</evidence>
<feature type="transmembrane region" description="Helical" evidence="6">
    <location>
        <begin position="184"/>
        <end position="203"/>
    </location>
</feature>